<sequence>MNSACQVGMEGRCMEVEICREAVTRLAGINEHLQRTLRGARWREINQPGPAVDFIVEVHLPRCFCRFCEWKYCGRKVADREVNSRVGVISTQIPAQHKDHTGQSLPSTGRRNLNLNLVREGVGFAIPSGPWLFPQQAIATVRVPALRRVKVADVNQSSSSVEILSVCE</sequence>
<proteinExistence type="predicted"/>
<accession>A0A5C3QCX0</accession>
<name>A0A5C3QCX0_9AGAR</name>
<protein>
    <submittedName>
        <fullName evidence="1">Uncharacterized protein</fullName>
    </submittedName>
</protein>
<dbReference type="Proteomes" id="UP000305067">
    <property type="component" value="Unassembled WGS sequence"/>
</dbReference>
<dbReference type="EMBL" id="ML178831">
    <property type="protein sequence ID" value="TFK99872.1"/>
    <property type="molecule type" value="Genomic_DNA"/>
</dbReference>
<evidence type="ECO:0000313" key="1">
    <source>
        <dbReference type="EMBL" id="TFK99872.1"/>
    </source>
</evidence>
<gene>
    <name evidence="1" type="ORF">BDV98DRAFT_570336</name>
</gene>
<reference evidence="1 2" key="1">
    <citation type="journal article" date="2019" name="Nat. Ecol. Evol.">
        <title>Megaphylogeny resolves global patterns of mushroom evolution.</title>
        <authorList>
            <person name="Varga T."/>
            <person name="Krizsan K."/>
            <person name="Foldi C."/>
            <person name="Dima B."/>
            <person name="Sanchez-Garcia M."/>
            <person name="Sanchez-Ramirez S."/>
            <person name="Szollosi G.J."/>
            <person name="Szarkandi J.G."/>
            <person name="Papp V."/>
            <person name="Albert L."/>
            <person name="Andreopoulos W."/>
            <person name="Angelini C."/>
            <person name="Antonin V."/>
            <person name="Barry K.W."/>
            <person name="Bougher N.L."/>
            <person name="Buchanan P."/>
            <person name="Buyck B."/>
            <person name="Bense V."/>
            <person name="Catcheside P."/>
            <person name="Chovatia M."/>
            <person name="Cooper J."/>
            <person name="Damon W."/>
            <person name="Desjardin D."/>
            <person name="Finy P."/>
            <person name="Geml J."/>
            <person name="Haridas S."/>
            <person name="Hughes K."/>
            <person name="Justo A."/>
            <person name="Karasinski D."/>
            <person name="Kautmanova I."/>
            <person name="Kiss B."/>
            <person name="Kocsube S."/>
            <person name="Kotiranta H."/>
            <person name="LaButti K.M."/>
            <person name="Lechner B.E."/>
            <person name="Liimatainen K."/>
            <person name="Lipzen A."/>
            <person name="Lukacs Z."/>
            <person name="Mihaltcheva S."/>
            <person name="Morgado L.N."/>
            <person name="Niskanen T."/>
            <person name="Noordeloos M.E."/>
            <person name="Ohm R.A."/>
            <person name="Ortiz-Santana B."/>
            <person name="Ovrebo C."/>
            <person name="Racz N."/>
            <person name="Riley R."/>
            <person name="Savchenko A."/>
            <person name="Shiryaev A."/>
            <person name="Soop K."/>
            <person name="Spirin V."/>
            <person name="Szebenyi C."/>
            <person name="Tomsovsky M."/>
            <person name="Tulloss R.E."/>
            <person name="Uehling J."/>
            <person name="Grigoriev I.V."/>
            <person name="Vagvolgyi C."/>
            <person name="Papp T."/>
            <person name="Martin F.M."/>
            <person name="Miettinen O."/>
            <person name="Hibbett D.S."/>
            <person name="Nagy L.G."/>
        </authorList>
    </citation>
    <scope>NUCLEOTIDE SEQUENCE [LARGE SCALE GENOMIC DNA]</scope>
    <source>
        <strain evidence="1 2">CBS 309.79</strain>
    </source>
</reference>
<dbReference type="AlphaFoldDB" id="A0A5C3QCX0"/>
<evidence type="ECO:0000313" key="2">
    <source>
        <dbReference type="Proteomes" id="UP000305067"/>
    </source>
</evidence>
<keyword evidence="2" id="KW-1185">Reference proteome</keyword>
<organism evidence="1 2">
    <name type="scientific">Pterulicium gracile</name>
    <dbReference type="NCBI Taxonomy" id="1884261"/>
    <lineage>
        <taxon>Eukaryota</taxon>
        <taxon>Fungi</taxon>
        <taxon>Dikarya</taxon>
        <taxon>Basidiomycota</taxon>
        <taxon>Agaricomycotina</taxon>
        <taxon>Agaricomycetes</taxon>
        <taxon>Agaricomycetidae</taxon>
        <taxon>Agaricales</taxon>
        <taxon>Pleurotineae</taxon>
        <taxon>Pterulaceae</taxon>
        <taxon>Pterulicium</taxon>
    </lineage>
</organism>